<evidence type="ECO:0000256" key="7">
    <source>
        <dbReference type="ARBA" id="ARBA00023065"/>
    </source>
</evidence>
<keyword evidence="10" id="KW-0325">Glycoprotein</keyword>
<feature type="domain" description="Ionotropic glutamate receptor L-glutamate and glycine-binding" evidence="16">
    <location>
        <begin position="331"/>
        <end position="388"/>
    </location>
</feature>
<evidence type="ECO:0000256" key="9">
    <source>
        <dbReference type="ARBA" id="ARBA00023170"/>
    </source>
</evidence>
<feature type="transmembrane region" description="Helical" evidence="14">
    <location>
        <begin position="694"/>
        <end position="716"/>
    </location>
</feature>
<protein>
    <recommendedName>
        <fullName evidence="16">Ionotropic glutamate receptor L-glutamate and glycine-binding domain-containing protein</fullName>
    </recommendedName>
</protein>
<keyword evidence="15" id="KW-0732">Signal</keyword>
<feature type="compositionally biased region" description="Acidic residues" evidence="13">
    <location>
        <begin position="174"/>
        <end position="191"/>
    </location>
</feature>
<feature type="compositionally biased region" description="Basic and acidic residues" evidence="13">
    <location>
        <begin position="218"/>
        <end position="237"/>
    </location>
</feature>
<keyword evidence="8 14" id="KW-0472">Membrane</keyword>
<keyword evidence="7" id="KW-0406">Ion transport</keyword>
<evidence type="ECO:0000313" key="18">
    <source>
        <dbReference type="Proteomes" id="UP001487740"/>
    </source>
</evidence>
<evidence type="ECO:0000259" key="16">
    <source>
        <dbReference type="SMART" id="SM00918"/>
    </source>
</evidence>
<evidence type="ECO:0000256" key="13">
    <source>
        <dbReference type="SAM" id="MobiDB-lite"/>
    </source>
</evidence>
<comment type="subcellular location">
    <subcellularLocation>
        <location evidence="1">Cell membrane</location>
        <topology evidence="1">Multi-pass membrane protein</topology>
    </subcellularLocation>
</comment>
<feature type="transmembrane region" description="Helical" evidence="14">
    <location>
        <begin position="510"/>
        <end position="531"/>
    </location>
</feature>
<evidence type="ECO:0000256" key="3">
    <source>
        <dbReference type="ARBA" id="ARBA00022448"/>
    </source>
</evidence>
<keyword evidence="12" id="KW-0407">Ion channel</keyword>
<dbReference type="GO" id="GO:0050906">
    <property type="term" value="P:detection of stimulus involved in sensory perception"/>
    <property type="evidence" value="ECO:0007669"/>
    <property type="project" value="UniProtKB-ARBA"/>
</dbReference>
<feature type="region of interest" description="Disordered" evidence="13">
    <location>
        <begin position="151"/>
        <end position="271"/>
    </location>
</feature>
<keyword evidence="11" id="KW-1071">Ligand-gated ion channel</keyword>
<comment type="caution">
    <text evidence="17">The sequence shown here is derived from an EMBL/GenBank/DDBJ whole genome shotgun (WGS) entry which is preliminary data.</text>
</comment>
<evidence type="ECO:0000256" key="4">
    <source>
        <dbReference type="ARBA" id="ARBA00022475"/>
    </source>
</evidence>
<feature type="chain" id="PRO_5043912016" description="Ionotropic glutamate receptor L-glutamate and glycine-binding domain-containing protein" evidence="15">
    <location>
        <begin position="20"/>
        <end position="717"/>
    </location>
</feature>
<dbReference type="InterPro" id="IPR019594">
    <property type="entry name" value="Glu/Gly-bd"/>
</dbReference>
<feature type="compositionally biased region" description="Basic and acidic residues" evidence="13">
    <location>
        <begin position="192"/>
        <end position="208"/>
    </location>
</feature>
<keyword evidence="4" id="KW-1003">Cell membrane</keyword>
<keyword evidence="5 14" id="KW-0812">Transmembrane</keyword>
<gene>
    <name evidence="17" type="ORF">O3P69_014259</name>
</gene>
<dbReference type="SUPFAM" id="SSF53850">
    <property type="entry name" value="Periplasmic binding protein-like II"/>
    <property type="match status" value="1"/>
</dbReference>
<accession>A0AAW0TBK4</accession>
<feature type="transmembrane region" description="Helical" evidence="14">
    <location>
        <begin position="443"/>
        <end position="461"/>
    </location>
</feature>
<evidence type="ECO:0000256" key="6">
    <source>
        <dbReference type="ARBA" id="ARBA00022989"/>
    </source>
</evidence>
<keyword evidence="6 14" id="KW-1133">Transmembrane helix</keyword>
<feature type="compositionally biased region" description="Basic and acidic residues" evidence="13">
    <location>
        <begin position="160"/>
        <end position="173"/>
    </location>
</feature>
<dbReference type="InterPro" id="IPR052192">
    <property type="entry name" value="Insect_Ionotropic_Sensory_Rcpt"/>
</dbReference>
<evidence type="ECO:0000256" key="14">
    <source>
        <dbReference type="SAM" id="Phobius"/>
    </source>
</evidence>
<evidence type="ECO:0000256" key="11">
    <source>
        <dbReference type="ARBA" id="ARBA00023286"/>
    </source>
</evidence>
<evidence type="ECO:0000256" key="8">
    <source>
        <dbReference type="ARBA" id="ARBA00023136"/>
    </source>
</evidence>
<dbReference type="Gene3D" id="3.40.190.10">
    <property type="entry name" value="Periplasmic binding protein-like II"/>
    <property type="match status" value="1"/>
</dbReference>
<evidence type="ECO:0000313" key="17">
    <source>
        <dbReference type="EMBL" id="KAK8384558.1"/>
    </source>
</evidence>
<sequence>MSKLKTILYLFFLITTTTTTITTPHRHILQDSLARTLQEVLQGPLERLPVTLLLQKDLNESYNVNVLLKRIRKDVTVIMTLGDSEVMEGQARSWPLWRARRRGPCTAPLPSWSPSTLLLLKVGDCKARRLLQTPLAQRTPALALLCLSLQEEEDEEGEEVEGRNSRQREKESIYDDDDFEEEEEEEEDEEEGKVNKNEGNNDTKPINEEKEEEEEEEEKKNEKLNKNKEKNEKEKTSTTKPINKGRTKKPKDEEEHNAEQHKEGEEEELTRTLRHPRVMTWLPFSPGGPRFLSLGAWSERAFPTFHSLFPRRFESLGGAVVGVASDMDDAPLVFRDEEGEFDGTSRRLLDVIASRMNFSYTLTDRAPDNKWGELENGTWVGLLGEVYRGNKHLAINYFTITEERARFFDYSVSYLTEGFGFALPIPPELPKWTKLVYPFAWDMWAAVGGATLAATAALLLLSALQLHPHPTRPAPTGLAPSLAFVMKGLVSQAQARVPGPWSVRMFLGGWWLVAFVVDIAYTGCLIAVLTVPSYPARIHALAHLALSRNRLCMLDYGEFVPDALLASEDRVMRTLGERMDLSPTTDVGFYGQEACAERVLAGISAHVETYAYLKITYVDMGLGDRVYIMREQVYEGNLAFFFRKHTPWVAAVDRVMRAVIEAGFVEKWQADILEGLGMTGREDDSGSRPQPLGLAHLQGAFLLFGTGLGVALVVLLL</sequence>
<feature type="compositionally biased region" description="Basic and acidic residues" evidence="13">
    <location>
        <begin position="250"/>
        <end position="264"/>
    </location>
</feature>
<feature type="signal peptide" evidence="15">
    <location>
        <begin position="1"/>
        <end position="19"/>
    </location>
</feature>
<dbReference type="PANTHER" id="PTHR42643:SF24">
    <property type="entry name" value="IONOTROPIC RECEPTOR 60A"/>
    <property type="match status" value="1"/>
</dbReference>
<dbReference type="SMART" id="SM00918">
    <property type="entry name" value="Lig_chan-Glu_bd"/>
    <property type="match status" value="1"/>
</dbReference>
<evidence type="ECO:0000256" key="15">
    <source>
        <dbReference type="SAM" id="SignalP"/>
    </source>
</evidence>
<dbReference type="PANTHER" id="PTHR42643">
    <property type="entry name" value="IONOTROPIC RECEPTOR 20A-RELATED"/>
    <property type="match status" value="1"/>
</dbReference>
<evidence type="ECO:0000256" key="12">
    <source>
        <dbReference type="ARBA" id="ARBA00023303"/>
    </source>
</evidence>
<dbReference type="Pfam" id="PF00060">
    <property type="entry name" value="Lig_chan"/>
    <property type="match status" value="1"/>
</dbReference>
<evidence type="ECO:0000256" key="2">
    <source>
        <dbReference type="ARBA" id="ARBA00008685"/>
    </source>
</evidence>
<dbReference type="GO" id="GO:0005886">
    <property type="term" value="C:plasma membrane"/>
    <property type="evidence" value="ECO:0007669"/>
    <property type="project" value="UniProtKB-SubCell"/>
</dbReference>
<evidence type="ECO:0000256" key="10">
    <source>
        <dbReference type="ARBA" id="ARBA00023180"/>
    </source>
</evidence>
<keyword evidence="9" id="KW-0675">Receptor</keyword>
<name>A0AAW0TBK4_SCYPA</name>
<evidence type="ECO:0000256" key="5">
    <source>
        <dbReference type="ARBA" id="ARBA00022692"/>
    </source>
</evidence>
<evidence type="ECO:0000256" key="1">
    <source>
        <dbReference type="ARBA" id="ARBA00004651"/>
    </source>
</evidence>
<dbReference type="GO" id="GO:0015276">
    <property type="term" value="F:ligand-gated monoatomic ion channel activity"/>
    <property type="evidence" value="ECO:0007669"/>
    <property type="project" value="InterPro"/>
</dbReference>
<reference evidence="17 18" key="1">
    <citation type="submission" date="2023-03" db="EMBL/GenBank/DDBJ databases">
        <title>High-quality genome of Scylla paramamosain provides insights in environmental adaptation.</title>
        <authorList>
            <person name="Zhang L."/>
        </authorList>
    </citation>
    <scope>NUCLEOTIDE SEQUENCE [LARGE SCALE GENOMIC DNA]</scope>
    <source>
        <strain evidence="17">LZ_2023a</strain>
        <tissue evidence="17">Muscle</tissue>
    </source>
</reference>
<dbReference type="EMBL" id="JARAKH010000034">
    <property type="protein sequence ID" value="KAK8384558.1"/>
    <property type="molecule type" value="Genomic_DNA"/>
</dbReference>
<keyword evidence="18" id="KW-1185">Reference proteome</keyword>
<proteinExistence type="inferred from homology"/>
<comment type="similarity">
    <text evidence="2">Belongs to the glutamate-gated ion channel (TC 1.A.10.1) family.</text>
</comment>
<dbReference type="Pfam" id="PF10613">
    <property type="entry name" value="Lig_chan-Glu_bd"/>
    <property type="match status" value="1"/>
</dbReference>
<organism evidence="17 18">
    <name type="scientific">Scylla paramamosain</name>
    <name type="common">Mud crab</name>
    <dbReference type="NCBI Taxonomy" id="85552"/>
    <lineage>
        <taxon>Eukaryota</taxon>
        <taxon>Metazoa</taxon>
        <taxon>Ecdysozoa</taxon>
        <taxon>Arthropoda</taxon>
        <taxon>Crustacea</taxon>
        <taxon>Multicrustacea</taxon>
        <taxon>Malacostraca</taxon>
        <taxon>Eumalacostraca</taxon>
        <taxon>Eucarida</taxon>
        <taxon>Decapoda</taxon>
        <taxon>Pleocyemata</taxon>
        <taxon>Brachyura</taxon>
        <taxon>Eubrachyura</taxon>
        <taxon>Portunoidea</taxon>
        <taxon>Portunidae</taxon>
        <taxon>Portuninae</taxon>
        <taxon>Scylla</taxon>
    </lineage>
</organism>
<keyword evidence="3" id="KW-0813">Transport</keyword>
<dbReference type="InterPro" id="IPR001320">
    <property type="entry name" value="Iontro_rcpt_C"/>
</dbReference>
<dbReference type="Proteomes" id="UP001487740">
    <property type="component" value="Unassembled WGS sequence"/>
</dbReference>
<dbReference type="AlphaFoldDB" id="A0AAW0TBK4"/>
<dbReference type="Gene3D" id="1.10.287.70">
    <property type="match status" value="1"/>
</dbReference>